<proteinExistence type="predicted"/>
<feature type="transmembrane region" description="Helical" evidence="1">
    <location>
        <begin position="22"/>
        <end position="42"/>
    </location>
</feature>
<keyword evidence="1" id="KW-0812">Transmembrane</keyword>
<protein>
    <submittedName>
        <fullName evidence="2">Uncharacterized protein</fullName>
    </submittedName>
</protein>
<keyword evidence="3" id="KW-1185">Reference proteome</keyword>
<dbReference type="RefSeq" id="WP_263414672.1">
    <property type="nucleotide sequence ID" value="NZ_BAABBH010000001.1"/>
</dbReference>
<dbReference type="EMBL" id="JBJYXY010000001">
    <property type="protein sequence ID" value="MFN2977156.1"/>
    <property type="molecule type" value="Genomic_DNA"/>
</dbReference>
<keyword evidence="1" id="KW-1133">Transmembrane helix</keyword>
<keyword evidence="1" id="KW-0472">Membrane</keyword>
<evidence type="ECO:0000313" key="3">
    <source>
        <dbReference type="Proteomes" id="UP001634747"/>
    </source>
</evidence>
<name>A0ABW9KQF0_9BACT</name>
<organism evidence="2 3">
    <name type="scientific">Terriglobus aquaticus</name>
    <dbReference type="NCBI Taxonomy" id="940139"/>
    <lineage>
        <taxon>Bacteria</taxon>
        <taxon>Pseudomonadati</taxon>
        <taxon>Acidobacteriota</taxon>
        <taxon>Terriglobia</taxon>
        <taxon>Terriglobales</taxon>
        <taxon>Acidobacteriaceae</taxon>
        <taxon>Terriglobus</taxon>
    </lineage>
</organism>
<feature type="transmembrane region" description="Helical" evidence="1">
    <location>
        <begin position="48"/>
        <end position="70"/>
    </location>
</feature>
<comment type="caution">
    <text evidence="2">The sequence shown here is derived from an EMBL/GenBank/DDBJ whole genome shotgun (WGS) entry which is preliminary data.</text>
</comment>
<reference evidence="2 3" key="1">
    <citation type="submission" date="2024-12" db="EMBL/GenBank/DDBJ databases">
        <authorList>
            <person name="Lee Y."/>
        </authorList>
    </citation>
    <scope>NUCLEOTIDE SEQUENCE [LARGE SCALE GENOMIC DNA]</scope>
    <source>
        <strain evidence="2 3">03SUJ4</strain>
    </source>
</reference>
<gene>
    <name evidence="2" type="ORF">ACK2TP_15395</name>
</gene>
<dbReference type="Proteomes" id="UP001634747">
    <property type="component" value="Unassembled WGS sequence"/>
</dbReference>
<sequence length="272" mass="29803">MDALATPEPSPDQVRRRRERRILAAVMALLLATTALVSPLAFGRLELLFLYILPFVLFAFLAVILGPLSAGAVADRAEREQAAALRARRQAAAARHAIATPPRNTLPPDDPEALAAAVAMAAQHGIHLGSSQQTDEDFLQSFHAAEIQPSNFRHGDHLRYTVLMLQRVPAGLAAQTIAGHLRTYLRQACGSEALFHATRTHAWVHLLRVHLQAAGPVSFAQLLLQHAPELHGSALSAFYSDAMLTSEQARQKFVEPDRVPLPQLYAPIRRRT</sequence>
<evidence type="ECO:0000313" key="2">
    <source>
        <dbReference type="EMBL" id="MFN2977156.1"/>
    </source>
</evidence>
<accession>A0ABW9KQF0</accession>
<evidence type="ECO:0000256" key="1">
    <source>
        <dbReference type="SAM" id="Phobius"/>
    </source>
</evidence>